<dbReference type="InterPro" id="IPR011055">
    <property type="entry name" value="Dup_hybrid_motif"/>
</dbReference>
<gene>
    <name evidence="3" type="ORF">GCM10010102_17230</name>
</gene>
<dbReference type="Proteomes" id="UP000655589">
    <property type="component" value="Unassembled WGS sequence"/>
</dbReference>
<dbReference type="AlphaFoldDB" id="A0A8H9L3U0"/>
<dbReference type="InterPro" id="IPR016047">
    <property type="entry name" value="M23ase_b-sheet_dom"/>
</dbReference>
<feature type="compositionally biased region" description="Gly residues" evidence="1">
    <location>
        <begin position="181"/>
        <end position="195"/>
    </location>
</feature>
<evidence type="ECO:0000313" key="4">
    <source>
        <dbReference type="Proteomes" id="UP000655589"/>
    </source>
</evidence>
<sequence>MVVTALLVGGWAPGPAAAVRSGPDVAVRRDAASTAERVWPSSGGTGGGARDEDRPSRSTSSGVVGDGGGAPQGTGPGSGLGYVAPVAGIDPPLGVERGFDPPEHEWGPGHRGVDLTAAVGAGVMAPGPGVVSFAGRVAGRGVVVVTHPDGLRSSLEPVTAGVPAGTAVVAGTVVGTVEGAGVAGRPGGPQRGGPGPSAAGHCAPRSCVHWGVRRGERYLDPLTLLHRPPIVLLPDR</sequence>
<reference evidence="3" key="1">
    <citation type="journal article" date="2014" name="Int. J. Syst. Evol. Microbiol.">
        <title>Complete genome sequence of Corynebacterium casei LMG S-19264T (=DSM 44701T), isolated from a smear-ripened cheese.</title>
        <authorList>
            <consortium name="US DOE Joint Genome Institute (JGI-PGF)"/>
            <person name="Walter F."/>
            <person name="Albersmeier A."/>
            <person name="Kalinowski J."/>
            <person name="Ruckert C."/>
        </authorList>
    </citation>
    <scope>NUCLEOTIDE SEQUENCE</scope>
    <source>
        <strain evidence="3">JCM 3051</strain>
    </source>
</reference>
<feature type="region of interest" description="Disordered" evidence="1">
    <location>
        <begin position="181"/>
        <end position="201"/>
    </location>
</feature>
<keyword evidence="4" id="KW-1185">Reference proteome</keyword>
<dbReference type="Pfam" id="PF01551">
    <property type="entry name" value="Peptidase_M23"/>
    <property type="match status" value="1"/>
</dbReference>
<organism evidence="3 4">
    <name type="scientific">Promicromonospora citrea</name>
    <dbReference type="NCBI Taxonomy" id="43677"/>
    <lineage>
        <taxon>Bacteria</taxon>
        <taxon>Bacillati</taxon>
        <taxon>Actinomycetota</taxon>
        <taxon>Actinomycetes</taxon>
        <taxon>Micrococcales</taxon>
        <taxon>Promicromonosporaceae</taxon>
        <taxon>Promicromonospora</taxon>
    </lineage>
</organism>
<feature type="domain" description="M23ase beta-sheet core" evidence="2">
    <location>
        <begin position="109"/>
        <end position="184"/>
    </location>
</feature>
<proteinExistence type="predicted"/>
<comment type="caution">
    <text evidence="3">The sequence shown here is derived from an EMBL/GenBank/DDBJ whole genome shotgun (WGS) entry which is preliminary data.</text>
</comment>
<dbReference type="EMBL" id="BMPT01000005">
    <property type="protein sequence ID" value="GGM22110.1"/>
    <property type="molecule type" value="Genomic_DNA"/>
</dbReference>
<accession>A0A8H9L3U0</accession>
<feature type="compositionally biased region" description="Gly residues" evidence="1">
    <location>
        <begin position="64"/>
        <end position="80"/>
    </location>
</feature>
<protein>
    <recommendedName>
        <fullName evidence="2">M23ase beta-sheet core domain-containing protein</fullName>
    </recommendedName>
</protein>
<evidence type="ECO:0000313" key="3">
    <source>
        <dbReference type="EMBL" id="GGM22110.1"/>
    </source>
</evidence>
<name>A0A8H9L3U0_9MICO</name>
<evidence type="ECO:0000259" key="2">
    <source>
        <dbReference type="Pfam" id="PF01551"/>
    </source>
</evidence>
<evidence type="ECO:0000256" key="1">
    <source>
        <dbReference type="SAM" id="MobiDB-lite"/>
    </source>
</evidence>
<dbReference type="SUPFAM" id="SSF51261">
    <property type="entry name" value="Duplicated hybrid motif"/>
    <property type="match status" value="1"/>
</dbReference>
<dbReference type="Gene3D" id="2.70.70.10">
    <property type="entry name" value="Glucose Permease (Domain IIA)"/>
    <property type="match status" value="1"/>
</dbReference>
<reference evidence="3" key="2">
    <citation type="submission" date="2020-09" db="EMBL/GenBank/DDBJ databases">
        <authorList>
            <person name="Sun Q."/>
            <person name="Ohkuma M."/>
        </authorList>
    </citation>
    <scope>NUCLEOTIDE SEQUENCE</scope>
    <source>
        <strain evidence="3">JCM 3051</strain>
    </source>
</reference>
<feature type="region of interest" description="Disordered" evidence="1">
    <location>
        <begin position="13"/>
        <end position="82"/>
    </location>
</feature>